<gene>
    <name evidence="2" type="ORF">KI387_029893</name>
</gene>
<dbReference type="OMA" id="HAKNIRA"/>
<dbReference type="EMBL" id="JAHRHJ020000010">
    <property type="protein sequence ID" value="KAH9298211.1"/>
    <property type="molecule type" value="Genomic_DNA"/>
</dbReference>
<feature type="non-terminal residue" evidence="2">
    <location>
        <position position="1"/>
    </location>
</feature>
<dbReference type="Proteomes" id="UP000824469">
    <property type="component" value="Unassembled WGS sequence"/>
</dbReference>
<feature type="compositionally biased region" description="Basic and acidic residues" evidence="1">
    <location>
        <begin position="86"/>
        <end position="100"/>
    </location>
</feature>
<feature type="region of interest" description="Disordered" evidence="1">
    <location>
        <begin position="64"/>
        <end position="102"/>
    </location>
</feature>
<organism evidence="2 3">
    <name type="scientific">Taxus chinensis</name>
    <name type="common">Chinese yew</name>
    <name type="synonym">Taxus wallichiana var. chinensis</name>
    <dbReference type="NCBI Taxonomy" id="29808"/>
    <lineage>
        <taxon>Eukaryota</taxon>
        <taxon>Viridiplantae</taxon>
        <taxon>Streptophyta</taxon>
        <taxon>Embryophyta</taxon>
        <taxon>Tracheophyta</taxon>
        <taxon>Spermatophyta</taxon>
        <taxon>Pinopsida</taxon>
        <taxon>Pinidae</taxon>
        <taxon>Conifers II</taxon>
        <taxon>Cupressales</taxon>
        <taxon>Taxaceae</taxon>
        <taxon>Taxus</taxon>
    </lineage>
</organism>
<sequence>VATTVTNAFGVLNTGHCASEARGKGVDNTLVVTINGRKVRLSNTGSDSLYTLCRRWVRNDIPRKDQHDPWDTVKPLPRPLSAGVAERSEEKSTEDAKQDNTETEIYYELEGPMENISENQLLQMHVRHAKNIRARLRDKRKQRIGRFKQRLALLLPSSMEKSKSDLAVAI</sequence>
<dbReference type="Pfam" id="PF15306">
    <property type="entry name" value="LIN37"/>
    <property type="match status" value="1"/>
</dbReference>
<dbReference type="PANTHER" id="PTHR37173:SF1">
    <property type="entry name" value="PROLINE-RICH FAMILY PROTEIN"/>
    <property type="match status" value="1"/>
</dbReference>
<evidence type="ECO:0000313" key="3">
    <source>
        <dbReference type="Proteomes" id="UP000824469"/>
    </source>
</evidence>
<keyword evidence="3" id="KW-1185">Reference proteome</keyword>
<dbReference type="GO" id="GO:0017053">
    <property type="term" value="C:transcription repressor complex"/>
    <property type="evidence" value="ECO:0007669"/>
    <property type="project" value="InterPro"/>
</dbReference>
<accession>A0AA38FEK3</accession>
<proteinExistence type="predicted"/>
<evidence type="ECO:0000256" key="1">
    <source>
        <dbReference type="SAM" id="MobiDB-lite"/>
    </source>
</evidence>
<dbReference type="AlphaFoldDB" id="A0AA38FEK3"/>
<dbReference type="InterPro" id="IPR028226">
    <property type="entry name" value="LIN37"/>
</dbReference>
<evidence type="ECO:0000313" key="2">
    <source>
        <dbReference type="EMBL" id="KAH9298211.1"/>
    </source>
</evidence>
<name>A0AA38FEK3_TAXCH</name>
<protein>
    <submittedName>
        <fullName evidence="2">Uncharacterized protein</fullName>
    </submittedName>
</protein>
<reference evidence="2 3" key="1">
    <citation type="journal article" date="2021" name="Nat. Plants">
        <title>The Taxus genome provides insights into paclitaxel biosynthesis.</title>
        <authorList>
            <person name="Xiong X."/>
            <person name="Gou J."/>
            <person name="Liao Q."/>
            <person name="Li Y."/>
            <person name="Zhou Q."/>
            <person name="Bi G."/>
            <person name="Li C."/>
            <person name="Du R."/>
            <person name="Wang X."/>
            <person name="Sun T."/>
            <person name="Guo L."/>
            <person name="Liang H."/>
            <person name="Lu P."/>
            <person name="Wu Y."/>
            <person name="Zhang Z."/>
            <person name="Ro D.K."/>
            <person name="Shang Y."/>
            <person name="Huang S."/>
            <person name="Yan J."/>
        </authorList>
    </citation>
    <scope>NUCLEOTIDE SEQUENCE [LARGE SCALE GENOMIC DNA]</scope>
    <source>
        <strain evidence="2">Ta-2019</strain>
    </source>
</reference>
<comment type="caution">
    <text evidence="2">The sequence shown here is derived from an EMBL/GenBank/DDBJ whole genome shotgun (WGS) entry which is preliminary data.</text>
</comment>
<dbReference type="PANTHER" id="PTHR37173">
    <property type="entry name" value="HYDROXYPROLINE-RICH GLYCOPROTEIN FAMILY PROTEIN"/>
    <property type="match status" value="1"/>
</dbReference>